<comment type="caution">
    <text evidence="1">The sequence shown here is derived from an EMBL/GenBank/DDBJ whole genome shotgun (WGS) entry which is preliminary data.</text>
</comment>
<organism evidence="1 2">
    <name type="scientific">Dovyalis caffra</name>
    <dbReference type="NCBI Taxonomy" id="77055"/>
    <lineage>
        <taxon>Eukaryota</taxon>
        <taxon>Viridiplantae</taxon>
        <taxon>Streptophyta</taxon>
        <taxon>Embryophyta</taxon>
        <taxon>Tracheophyta</taxon>
        <taxon>Spermatophyta</taxon>
        <taxon>Magnoliopsida</taxon>
        <taxon>eudicotyledons</taxon>
        <taxon>Gunneridae</taxon>
        <taxon>Pentapetalae</taxon>
        <taxon>rosids</taxon>
        <taxon>fabids</taxon>
        <taxon>Malpighiales</taxon>
        <taxon>Salicaceae</taxon>
        <taxon>Flacourtieae</taxon>
        <taxon>Dovyalis</taxon>
    </lineage>
</organism>
<keyword evidence="2" id="KW-1185">Reference proteome</keyword>
<gene>
    <name evidence="1" type="ORF">DCAF_LOCUS11566</name>
</gene>
<evidence type="ECO:0000313" key="2">
    <source>
        <dbReference type="Proteomes" id="UP001314170"/>
    </source>
</evidence>
<proteinExistence type="predicted"/>
<accession>A0AAV1RLW6</accession>
<dbReference type="EMBL" id="CAWUPB010000994">
    <property type="protein sequence ID" value="CAK7336557.1"/>
    <property type="molecule type" value="Genomic_DNA"/>
</dbReference>
<dbReference type="AlphaFoldDB" id="A0AAV1RLW6"/>
<protein>
    <submittedName>
        <fullName evidence="1">Uncharacterized protein</fullName>
    </submittedName>
</protein>
<sequence>MATIVAEISSYGELLQSSHCNLPNDLDEADYKEVSENLRENSGLQYFTSFKNLCQRKAADEVTGQADDL</sequence>
<dbReference type="Proteomes" id="UP001314170">
    <property type="component" value="Unassembled WGS sequence"/>
</dbReference>
<evidence type="ECO:0000313" key="1">
    <source>
        <dbReference type="EMBL" id="CAK7336557.1"/>
    </source>
</evidence>
<name>A0AAV1RLW6_9ROSI</name>
<reference evidence="1 2" key="1">
    <citation type="submission" date="2024-01" db="EMBL/GenBank/DDBJ databases">
        <authorList>
            <person name="Waweru B."/>
        </authorList>
    </citation>
    <scope>NUCLEOTIDE SEQUENCE [LARGE SCALE GENOMIC DNA]</scope>
</reference>